<organism evidence="2 3">
    <name type="scientific">Aspergillus versicolor CBS 583.65</name>
    <dbReference type="NCBI Taxonomy" id="1036611"/>
    <lineage>
        <taxon>Eukaryota</taxon>
        <taxon>Fungi</taxon>
        <taxon>Dikarya</taxon>
        <taxon>Ascomycota</taxon>
        <taxon>Pezizomycotina</taxon>
        <taxon>Eurotiomycetes</taxon>
        <taxon>Eurotiomycetidae</taxon>
        <taxon>Eurotiales</taxon>
        <taxon>Aspergillaceae</taxon>
        <taxon>Aspergillus</taxon>
        <taxon>Aspergillus subgen. Nidulantes</taxon>
    </lineage>
</organism>
<evidence type="ECO:0000256" key="1">
    <source>
        <dbReference type="SAM" id="SignalP"/>
    </source>
</evidence>
<evidence type="ECO:0000313" key="3">
    <source>
        <dbReference type="Proteomes" id="UP000184073"/>
    </source>
</evidence>
<dbReference type="EMBL" id="KV878125">
    <property type="protein sequence ID" value="OJI95897.1"/>
    <property type="molecule type" value="Genomic_DNA"/>
</dbReference>
<gene>
    <name evidence="2" type="ORF">ASPVEDRAFT_77671</name>
</gene>
<dbReference type="STRING" id="1036611.A0A1L9P2Z1"/>
<evidence type="ECO:0000313" key="2">
    <source>
        <dbReference type="EMBL" id="OJI95897.1"/>
    </source>
</evidence>
<reference evidence="3" key="1">
    <citation type="journal article" date="2017" name="Genome Biol.">
        <title>Comparative genomics reveals high biological diversity and specific adaptations in the industrially and medically important fungal genus Aspergillus.</title>
        <authorList>
            <person name="de Vries R.P."/>
            <person name="Riley R."/>
            <person name="Wiebenga A."/>
            <person name="Aguilar-Osorio G."/>
            <person name="Amillis S."/>
            <person name="Uchima C.A."/>
            <person name="Anderluh G."/>
            <person name="Asadollahi M."/>
            <person name="Askin M."/>
            <person name="Barry K."/>
            <person name="Battaglia E."/>
            <person name="Bayram O."/>
            <person name="Benocci T."/>
            <person name="Braus-Stromeyer S.A."/>
            <person name="Caldana C."/>
            <person name="Canovas D."/>
            <person name="Cerqueira G.C."/>
            <person name="Chen F."/>
            <person name="Chen W."/>
            <person name="Choi C."/>
            <person name="Clum A."/>
            <person name="Dos Santos R.A."/>
            <person name="Damasio A.R."/>
            <person name="Diallinas G."/>
            <person name="Emri T."/>
            <person name="Fekete E."/>
            <person name="Flipphi M."/>
            <person name="Freyberg S."/>
            <person name="Gallo A."/>
            <person name="Gournas C."/>
            <person name="Habgood R."/>
            <person name="Hainaut M."/>
            <person name="Harispe M.L."/>
            <person name="Henrissat B."/>
            <person name="Hilden K.S."/>
            <person name="Hope R."/>
            <person name="Hossain A."/>
            <person name="Karabika E."/>
            <person name="Karaffa L."/>
            <person name="Karanyi Z."/>
            <person name="Krasevec N."/>
            <person name="Kuo A."/>
            <person name="Kusch H."/>
            <person name="LaButti K."/>
            <person name="Lagendijk E.L."/>
            <person name="Lapidus A."/>
            <person name="Levasseur A."/>
            <person name="Lindquist E."/>
            <person name="Lipzen A."/>
            <person name="Logrieco A.F."/>
            <person name="MacCabe A."/>
            <person name="Maekelae M.R."/>
            <person name="Malavazi I."/>
            <person name="Melin P."/>
            <person name="Meyer V."/>
            <person name="Mielnichuk N."/>
            <person name="Miskei M."/>
            <person name="Molnar A.P."/>
            <person name="Mule G."/>
            <person name="Ngan C.Y."/>
            <person name="Orejas M."/>
            <person name="Orosz E."/>
            <person name="Ouedraogo J.P."/>
            <person name="Overkamp K.M."/>
            <person name="Park H.-S."/>
            <person name="Perrone G."/>
            <person name="Piumi F."/>
            <person name="Punt P.J."/>
            <person name="Ram A.F."/>
            <person name="Ramon A."/>
            <person name="Rauscher S."/>
            <person name="Record E."/>
            <person name="Riano-Pachon D.M."/>
            <person name="Robert V."/>
            <person name="Roehrig J."/>
            <person name="Ruller R."/>
            <person name="Salamov A."/>
            <person name="Salih N.S."/>
            <person name="Samson R.A."/>
            <person name="Sandor E."/>
            <person name="Sanguinetti M."/>
            <person name="Schuetze T."/>
            <person name="Sepcic K."/>
            <person name="Shelest E."/>
            <person name="Sherlock G."/>
            <person name="Sophianopoulou V."/>
            <person name="Squina F.M."/>
            <person name="Sun H."/>
            <person name="Susca A."/>
            <person name="Todd R.B."/>
            <person name="Tsang A."/>
            <person name="Unkles S.E."/>
            <person name="van de Wiele N."/>
            <person name="van Rossen-Uffink D."/>
            <person name="Oliveira J.V."/>
            <person name="Vesth T.C."/>
            <person name="Visser J."/>
            <person name="Yu J.-H."/>
            <person name="Zhou M."/>
            <person name="Andersen M.R."/>
            <person name="Archer D.B."/>
            <person name="Baker S.E."/>
            <person name="Benoit I."/>
            <person name="Brakhage A.A."/>
            <person name="Braus G.H."/>
            <person name="Fischer R."/>
            <person name="Frisvad J.C."/>
            <person name="Goldman G.H."/>
            <person name="Houbraken J."/>
            <person name="Oakley B."/>
            <person name="Pocsi I."/>
            <person name="Scazzocchio C."/>
            <person name="Seiboth B."/>
            <person name="vanKuyk P.A."/>
            <person name="Wortman J."/>
            <person name="Dyer P.S."/>
            <person name="Grigoriev I.V."/>
        </authorList>
    </citation>
    <scope>NUCLEOTIDE SEQUENCE [LARGE SCALE GENOMIC DNA]</scope>
    <source>
        <strain evidence="3">CBS 583.65</strain>
    </source>
</reference>
<proteinExistence type="predicted"/>
<dbReference type="GeneID" id="63731940"/>
<protein>
    <submittedName>
        <fullName evidence="2">Uncharacterized protein</fullName>
    </submittedName>
</protein>
<keyword evidence="3" id="KW-1185">Reference proteome</keyword>
<feature type="chain" id="PRO_5012047098" evidence="1">
    <location>
        <begin position="17"/>
        <end position="300"/>
    </location>
</feature>
<keyword evidence="1" id="KW-0732">Signal</keyword>
<sequence>MRLNLTLLPLLPLTSAFTLNTKTPYWSYTTTSLANTTSEECKTAYSAEIACDPYLLTLVNANEMRPYLPSMQKSNFTKTCMKTCHDSLAQYIQNVESTCSSPEDGDAALKGVGVWGGMEFRNVPVVTVGRVLEYTLMSACAVDENGENCYISQSSVIPSKFSCSWGCAVAYWYNRHEYPYSEWQFGDTSGSDIEMSKDGKAREVNDMNAVLVQHSVFGDQMEGAWRVVEGCMARNSSFKTGIEGVAVGVKVGSGMNSTNGSNDASSSPVKSGPVDEGAVGVRVGWTIIMATVSSLFLYLL</sequence>
<feature type="signal peptide" evidence="1">
    <location>
        <begin position="1"/>
        <end position="16"/>
    </location>
</feature>
<accession>A0A1L9P2Z1</accession>
<dbReference type="Proteomes" id="UP000184073">
    <property type="component" value="Unassembled WGS sequence"/>
</dbReference>
<dbReference type="VEuPathDB" id="FungiDB:ASPVEDRAFT_77671"/>
<dbReference type="OrthoDB" id="5985073at2759"/>
<dbReference type="RefSeq" id="XP_040661660.1">
    <property type="nucleotide sequence ID" value="XM_040816429.1"/>
</dbReference>
<name>A0A1L9P2Z1_ASPVE</name>
<dbReference type="AlphaFoldDB" id="A0A1L9P2Z1"/>